<proteinExistence type="predicted"/>
<evidence type="ECO:0000256" key="1">
    <source>
        <dbReference type="SAM" id="SignalP"/>
    </source>
</evidence>
<evidence type="ECO:0000313" key="2">
    <source>
        <dbReference type="EMBL" id="TCP61004.1"/>
    </source>
</evidence>
<name>A0A4R2REM1_9BACL</name>
<dbReference type="AlphaFoldDB" id="A0A4R2REM1"/>
<dbReference type="Proteomes" id="UP000294746">
    <property type="component" value="Unassembled WGS sequence"/>
</dbReference>
<dbReference type="EMBL" id="SLXV01000066">
    <property type="protein sequence ID" value="TCP61004.1"/>
    <property type="molecule type" value="Genomic_DNA"/>
</dbReference>
<keyword evidence="3" id="KW-1185">Reference proteome</keyword>
<sequence>MKAKRFMAGLIACSAMFTGMGLTLPSSTYATTSTKASLSQEPTEDEYTVISNAVTESYVLDSYKMKSLAFYTPRHPNGSEEPFPVRVRITTSHLDVDNQKTSRWQMFQQHPKTKDPRASQIVSPNYMVGNGQTKEFIVGVAPGKLTYLNANKLVGSDGTITGTITIDYIKFKNEEPSAKK</sequence>
<comment type="caution">
    <text evidence="2">The sequence shown here is derived from an EMBL/GenBank/DDBJ whole genome shotgun (WGS) entry which is preliminary data.</text>
</comment>
<dbReference type="RefSeq" id="WP_131850001.1">
    <property type="nucleotide sequence ID" value="NZ_SLXV01000066.1"/>
</dbReference>
<feature type="chain" id="PRO_5020850244" evidence="1">
    <location>
        <begin position="31"/>
        <end position="180"/>
    </location>
</feature>
<evidence type="ECO:0000313" key="3">
    <source>
        <dbReference type="Proteomes" id="UP000294746"/>
    </source>
</evidence>
<accession>A0A4R2REM1</accession>
<organism evidence="2 3">
    <name type="scientific">Baia soyae</name>
    <dbReference type="NCBI Taxonomy" id="1544746"/>
    <lineage>
        <taxon>Bacteria</taxon>
        <taxon>Bacillati</taxon>
        <taxon>Bacillota</taxon>
        <taxon>Bacilli</taxon>
        <taxon>Bacillales</taxon>
        <taxon>Thermoactinomycetaceae</taxon>
        <taxon>Baia</taxon>
    </lineage>
</organism>
<reference evidence="2 3" key="1">
    <citation type="submission" date="2019-03" db="EMBL/GenBank/DDBJ databases">
        <title>Genomic Encyclopedia of Type Strains, Phase IV (KMG-IV): sequencing the most valuable type-strain genomes for metagenomic binning, comparative biology and taxonomic classification.</title>
        <authorList>
            <person name="Goeker M."/>
        </authorList>
    </citation>
    <scope>NUCLEOTIDE SEQUENCE [LARGE SCALE GENOMIC DNA]</scope>
    <source>
        <strain evidence="2 3">DSM 46831</strain>
    </source>
</reference>
<feature type="signal peptide" evidence="1">
    <location>
        <begin position="1"/>
        <end position="30"/>
    </location>
</feature>
<keyword evidence="1" id="KW-0732">Signal</keyword>
<gene>
    <name evidence="2" type="ORF">EDD57_1665</name>
</gene>
<protein>
    <submittedName>
        <fullName evidence="2">Uncharacterized protein</fullName>
    </submittedName>
</protein>